<dbReference type="AlphaFoldDB" id="A0A9P5ISI7"/>
<evidence type="ECO:0000313" key="2">
    <source>
        <dbReference type="Proteomes" id="UP000710849"/>
    </source>
</evidence>
<name>A0A9P5ISI7_9HELO</name>
<reference evidence="1 2" key="1">
    <citation type="journal article" date="2020" name="Genome Biol. Evol.">
        <title>Comparative genomics of Sclerotiniaceae.</title>
        <authorList>
            <person name="Valero Jimenez C.A."/>
            <person name="Steentjes M."/>
            <person name="Scholten O.E."/>
            <person name="Van Kan J.A.L."/>
        </authorList>
    </citation>
    <scope>NUCLEOTIDE SEQUENCE [LARGE SCALE GENOMIC DNA]</scope>
    <source>
        <strain evidence="1 2">MUCL 94</strain>
    </source>
</reference>
<proteinExistence type="predicted"/>
<dbReference type="EMBL" id="RCSW01000003">
    <property type="protein sequence ID" value="KAF7952296.1"/>
    <property type="molecule type" value="Genomic_DNA"/>
</dbReference>
<sequence>MESVEAVENGEQRDNEGVMNFRFKVLVISLADDVNYVYKVFGKLVNEARNSDITDGFLSHHNRIGGESNEFKEILENKTLQGEEYKAIRRKLNQYLIDIIQAVIDVDERLF</sequence>
<gene>
    <name evidence="1" type="ORF">EAE97_001793</name>
</gene>
<dbReference type="GeneID" id="62145382"/>
<dbReference type="Proteomes" id="UP000710849">
    <property type="component" value="Unassembled WGS sequence"/>
</dbReference>
<keyword evidence="2" id="KW-1185">Reference proteome</keyword>
<accession>A0A9P5ISI7</accession>
<evidence type="ECO:0000313" key="1">
    <source>
        <dbReference type="EMBL" id="KAF7952296.1"/>
    </source>
</evidence>
<dbReference type="RefSeq" id="XP_038736862.1">
    <property type="nucleotide sequence ID" value="XM_038872304.1"/>
</dbReference>
<comment type="caution">
    <text evidence="1">The sequence shown here is derived from an EMBL/GenBank/DDBJ whole genome shotgun (WGS) entry which is preliminary data.</text>
</comment>
<organism evidence="1 2">
    <name type="scientific">Botrytis byssoidea</name>
    <dbReference type="NCBI Taxonomy" id="139641"/>
    <lineage>
        <taxon>Eukaryota</taxon>
        <taxon>Fungi</taxon>
        <taxon>Dikarya</taxon>
        <taxon>Ascomycota</taxon>
        <taxon>Pezizomycotina</taxon>
        <taxon>Leotiomycetes</taxon>
        <taxon>Helotiales</taxon>
        <taxon>Sclerotiniaceae</taxon>
        <taxon>Botrytis</taxon>
    </lineage>
</organism>
<protein>
    <submittedName>
        <fullName evidence="1">Uncharacterized protein</fullName>
    </submittedName>
</protein>